<dbReference type="GO" id="GO:0051287">
    <property type="term" value="F:NAD binding"/>
    <property type="evidence" value="ECO:0007669"/>
    <property type="project" value="InterPro"/>
</dbReference>
<dbReference type="Pfam" id="PF00346">
    <property type="entry name" value="Complex1_49kDa"/>
    <property type="match status" value="1"/>
</dbReference>
<comment type="similarity">
    <text evidence="2 6 7">Belongs to the complex I 49 kDa subunit family.</text>
</comment>
<keyword evidence="6" id="KW-1003">Cell membrane</keyword>
<evidence type="ECO:0000256" key="6">
    <source>
        <dbReference type="HAMAP-Rule" id="MF_01358"/>
    </source>
</evidence>
<comment type="subunit">
    <text evidence="6">NDH-1 is composed of 14 different subunits. Subunits NuoB, C, D, E, F, and G constitute the peripheral sector of the complex.</text>
</comment>
<dbReference type="GO" id="GO:0050136">
    <property type="term" value="F:NADH dehydrogenase (quinone) (non-electrogenic) activity"/>
    <property type="evidence" value="ECO:0007669"/>
    <property type="project" value="UniProtKB-UniRule"/>
</dbReference>
<dbReference type="HAMAP" id="MF_01358">
    <property type="entry name" value="NDH1_NuoD"/>
    <property type="match status" value="1"/>
</dbReference>
<dbReference type="EMBL" id="QFOI01000276">
    <property type="protein sequence ID" value="PZP45268.1"/>
    <property type="molecule type" value="Genomic_DNA"/>
</dbReference>
<dbReference type="SUPFAM" id="SSF56762">
    <property type="entry name" value="HydB/Nqo4-like"/>
    <property type="match status" value="1"/>
</dbReference>
<gene>
    <name evidence="6" type="primary">nuoD</name>
    <name evidence="9" type="ORF">DI598_13555</name>
</gene>
<feature type="domain" description="NADH-quinone oxidoreductase subunit D" evidence="8">
    <location>
        <begin position="135"/>
        <end position="410"/>
    </location>
</feature>
<keyword evidence="4 6" id="KW-1278">Translocase</keyword>
<keyword evidence="5 6" id="KW-0520">NAD</keyword>
<evidence type="ECO:0000256" key="4">
    <source>
        <dbReference type="ARBA" id="ARBA00022967"/>
    </source>
</evidence>
<comment type="function">
    <text evidence="1">NDH-1 shuttles electrons from NADH, via FMN and iron-sulfur (Fe-S) centers, to quinones in the respiratory chain. The immediate electron acceptor for the enzyme in this species is believed to be ubiquinone. Couples the redox reaction to proton translocation (for every two electrons transferred, four hydrogen ions are translocated across the cytoplasmic membrane), and thus conserves the redox energy in a proton gradient.</text>
</comment>
<evidence type="ECO:0000313" key="10">
    <source>
        <dbReference type="Proteomes" id="UP000249645"/>
    </source>
</evidence>
<proteinExistence type="inferred from homology"/>
<evidence type="ECO:0000256" key="3">
    <source>
        <dbReference type="ARBA" id="ARBA00022448"/>
    </source>
</evidence>
<dbReference type="EC" id="7.1.1.-" evidence="6"/>
<reference evidence="9 10" key="1">
    <citation type="submission" date="2017-11" db="EMBL/GenBank/DDBJ databases">
        <title>Infants hospitalized years apart are colonized by the same room-sourced microbial strains.</title>
        <authorList>
            <person name="Brooks B."/>
            <person name="Olm M.R."/>
            <person name="Firek B.A."/>
            <person name="Baker R."/>
            <person name="Thomas B.C."/>
            <person name="Morowitz M.J."/>
            <person name="Banfield J.F."/>
        </authorList>
    </citation>
    <scope>NUCLEOTIDE SEQUENCE [LARGE SCALE GENOMIC DNA]</scope>
    <source>
        <strain evidence="9">S2_009_000_R2_76</strain>
    </source>
</reference>
<comment type="catalytic activity">
    <reaction evidence="6">
        <text>a quinone + NADH + 5 H(+)(in) = a quinol + NAD(+) + 4 H(+)(out)</text>
        <dbReference type="Rhea" id="RHEA:57888"/>
        <dbReference type="ChEBI" id="CHEBI:15378"/>
        <dbReference type="ChEBI" id="CHEBI:24646"/>
        <dbReference type="ChEBI" id="CHEBI:57540"/>
        <dbReference type="ChEBI" id="CHEBI:57945"/>
        <dbReference type="ChEBI" id="CHEBI:132124"/>
    </reaction>
</comment>
<evidence type="ECO:0000256" key="1">
    <source>
        <dbReference type="ARBA" id="ARBA00002378"/>
    </source>
</evidence>
<keyword evidence="6" id="KW-0472">Membrane</keyword>
<evidence type="ECO:0000256" key="2">
    <source>
        <dbReference type="ARBA" id="ARBA00005769"/>
    </source>
</evidence>
<dbReference type="PANTHER" id="PTHR11993">
    <property type="entry name" value="NADH-UBIQUINONE OXIDOREDUCTASE 49 KDA SUBUNIT"/>
    <property type="match status" value="1"/>
</dbReference>
<evidence type="ECO:0000313" key="9">
    <source>
        <dbReference type="EMBL" id="PZP45268.1"/>
    </source>
</evidence>
<dbReference type="GO" id="GO:0005886">
    <property type="term" value="C:plasma membrane"/>
    <property type="evidence" value="ECO:0007669"/>
    <property type="project" value="UniProtKB-SubCell"/>
</dbReference>
<keyword evidence="6" id="KW-0874">Quinone</keyword>
<dbReference type="PROSITE" id="PS00535">
    <property type="entry name" value="COMPLEX1_49K"/>
    <property type="match status" value="1"/>
</dbReference>
<comment type="subcellular location">
    <subcellularLocation>
        <location evidence="6">Cell membrane</location>
        <topology evidence="6">Peripheral membrane protein</topology>
        <orientation evidence="6">Cytoplasmic side</orientation>
    </subcellularLocation>
</comment>
<sequence>MMDEQNIQNVALPEGSIEKKTSTLNLGPTHPATHGVFQNILEMDGERIVSSEQTVGYIHRAFEKLAERRPLYQVTPITDRLNYCSSPINNMGWHMTCEKLLHVQTPKRVDYMRVIIMELARIADHLICNSIVGVDTGALTAFTYIMQYRELIYEIYEEICGSRLTTNIGRIGGFERNFTNAAWSKLEMFLEEYPRVLEEFENLLTRNRIFMERTIGAGAIDAERALNYGFTGPNLRATGVDYDVRVHTPYSSYQDFEFSIPVGTTGDCYDRYLVRNGEMWQSISIIKQAYQKIQEIKGADADVFHANIPDYYLPKKEDVYTKMEALIYHFKIIMGETNIPKGEVYHSVEGANGELGFYLISDGGRTPYRLHFRRPCFIYYQAYAELIQDSMLSDAIIVMSSLNVIAGELDA</sequence>
<dbReference type="GO" id="GO:0048038">
    <property type="term" value="F:quinone binding"/>
    <property type="evidence" value="ECO:0007669"/>
    <property type="project" value="UniProtKB-KW"/>
</dbReference>
<dbReference type="Gene3D" id="1.10.645.10">
    <property type="entry name" value="Cytochrome-c3 Hydrogenase, chain B"/>
    <property type="match status" value="1"/>
</dbReference>
<evidence type="ECO:0000259" key="8">
    <source>
        <dbReference type="Pfam" id="PF00346"/>
    </source>
</evidence>
<dbReference type="InterPro" id="IPR022885">
    <property type="entry name" value="NDH1_su_D/H"/>
</dbReference>
<evidence type="ECO:0000256" key="7">
    <source>
        <dbReference type="RuleBase" id="RU003685"/>
    </source>
</evidence>
<dbReference type="InterPro" id="IPR029014">
    <property type="entry name" value="NiFe-Hase_large"/>
</dbReference>
<dbReference type="NCBIfam" id="NF004739">
    <property type="entry name" value="PRK06075.1"/>
    <property type="match status" value="1"/>
</dbReference>
<accession>A0A2W5EPS0</accession>
<dbReference type="InterPro" id="IPR014029">
    <property type="entry name" value="NADH_UbQ_OxRdtase_49kDa_CS"/>
</dbReference>
<keyword evidence="3 6" id="KW-0813">Transport</keyword>
<comment type="caution">
    <text evidence="9">The sequence shown here is derived from an EMBL/GenBank/DDBJ whole genome shotgun (WGS) entry which is preliminary data.</text>
</comment>
<protein>
    <recommendedName>
        <fullName evidence="6">NADH-quinone oxidoreductase subunit D</fullName>
        <ecNumber evidence="6">7.1.1.-</ecNumber>
    </recommendedName>
    <alternativeName>
        <fullName evidence="6">NADH dehydrogenase I subunit D</fullName>
    </alternativeName>
    <alternativeName>
        <fullName evidence="6">NDH-1 subunit D</fullName>
    </alternativeName>
</protein>
<comment type="function">
    <text evidence="6">NDH-1 shuttles electrons from NADH, via FMN and iron-sulfur (Fe-S) centers, to quinones in the respiratory chain. The immediate electron acceptor for the enzyme in this species is believed to be a menaquinone. Couples the redox reaction to proton translocation (for every two electrons transferred, four hydrogen ions are translocated across the cytoplasmic membrane), and thus conserves the redox energy in a proton gradient.</text>
</comment>
<name>A0A2W5EPS0_9SPHI</name>
<dbReference type="Proteomes" id="UP000249645">
    <property type="component" value="Unassembled WGS sequence"/>
</dbReference>
<organism evidence="9 10">
    <name type="scientific">Pseudopedobacter saltans</name>
    <dbReference type="NCBI Taxonomy" id="151895"/>
    <lineage>
        <taxon>Bacteria</taxon>
        <taxon>Pseudomonadati</taxon>
        <taxon>Bacteroidota</taxon>
        <taxon>Sphingobacteriia</taxon>
        <taxon>Sphingobacteriales</taxon>
        <taxon>Sphingobacteriaceae</taxon>
        <taxon>Pseudopedobacter</taxon>
    </lineage>
</organism>
<evidence type="ECO:0000256" key="5">
    <source>
        <dbReference type="ARBA" id="ARBA00023027"/>
    </source>
</evidence>
<dbReference type="PANTHER" id="PTHR11993:SF10">
    <property type="entry name" value="NADH DEHYDROGENASE [UBIQUINONE] IRON-SULFUR PROTEIN 2, MITOCHONDRIAL"/>
    <property type="match status" value="1"/>
</dbReference>
<dbReference type="AlphaFoldDB" id="A0A2W5EPS0"/>
<dbReference type="InterPro" id="IPR001135">
    <property type="entry name" value="NADH_Q_OxRdtase_suD"/>
</dbReference>